<evidence type="ECO:0000256" key="6">
    <source>
        <dbReference type="ARBA" id="ARBA00023136"/>
    </source>
</evidence>
<gene>
    <name evidence="12" type="ORF">AVDCRST_MAG42-1519</name>
</gene>
<evidence type="ECO:0000256" key="7">
    <source>
        <dbReference type="ARBA" id="ARBA00023315"/>
    </source>
</evidence>
<evidence type="ECO:0000256" key="5">
    <source>
        <dbReference type="ARBA" id="ARBA00022679"/>
    </source>
</evidence>
<evidence type="ECO:0000256" key="11">
    <source>
        <dbReference type="SAM" id="Phobius"/>
    </source>
</evidence>
<keyword evidence="3" id="KW-0997">Cell inner membrane</keyword>
<evidence type="ECO:0000256" key="4">
    <source>
        <dbReference type="ARBA" id="ARBA00022676"/>
    </source>
</evidence>
<dbReference type="InterPro" id="IPR004960">
    <property type="entry name" value="LipA_acyltrans"/>
</dbReference>
<dbReference type="EMBL" id="CADCTA010000060">
    <property type="protein sequence ID" value="CAA9237787.1"/>
    <property type="molecule type" value="Genomic_DNA"/>
</dbReference>
<dbReference type="GO" id="GO:0005829">
    <property type="term" value="C:cytosol"/>
    <property type="evidence" value="ECO:0007669"/>
    <property type="project" value="TreeGrafter"/>
</dbReference>
<evidence type="ECO:0000256" key="2">
    <source>
        <dbReference type="ARBA" id="ARBA00022475"/>
    </source>
</evidence>
<dbReference type="SUPFAM" id="SSF53756">
    <property type="entry name" value="UDP-Glycosyltransferase/glycogen phosphorylase"/>
    <property type="match status" value="1"/>
</dbReference>
<dbReference type="InterPro" id="IPR051199">
    <property type="entry name" value="LPS_LOS_Heptosyltrfase"/>
</dbReference>
<dbReference type="InterPro" id="IPR011910">
    <property type="entry name" value="RfaF"/>
</dbReference>
<feature type="transmembrane region" description="Helical" evidence="11">
    <location>
        <begin position="12"/>
        <end position="39"/>
    </location>
</feature>
<accession>A0A6J4HZZ9</accession>
<evidence type="ECO:0000256" key="3">
    <source>
        <dbReference type="ARBA" id="ARBA00022519"/>
    </source>
</evidence>
<dbReference type="NCBIfam" id="TIGR02195">
    <property type="entry name" value="heptsyl_trn_II"/>
    <property type="match status" value="1"/>
</dbReference>
<comment type="catalytic activity">
    <reaction evidence="10">
        <text>an L-alpha-D-Hep-(1-&gt;5)-[alpha-Kdo-(2-&gt;4)]-alpha-Kdo-(2-&gt;6)-lipid A + ADP-L-glycero-beta-D-manno-heptose = an L-alpha-D-Hep-(1-&gt;3)-L-alpha-D-Hep-(1-&gt;5)-[alpha-Kdo-(2-&gt;4)]-alpha-Kdo-(2-&gt;6)-lipid A + ADP + H(+)</text>
        <dbReference type="Rhea" id="RHEA:74071"/>
        <dbReference type="ChEBI" id="CHEBI:15378"/>
        <dbReference type="ChEBI" id="CHEBI:61506"/>
        <dbReference type="ChEBI" id="CHEBI:193068"/>
        <dbReference type="ChEBI" id="CHEBI:193069"/>
        <dbReference type="ChEBI" id="CHEBI:456216"/>
        <dbReference type="EC" id="2.4.99.24"/>
    </reaction>
</comment>
<dbReference type="GO" id="GO:0009244">
    <property type="term" value="P:lipopolysaccharide core region biosynthetic process"/>
    <property type="evidence" value="ECO:0007669"/>
    <property type="project" value="TreeGrafter"/>
</dbReference>
<keyword evidence="7" id="KW-0012">Acyltransferase</keyword>
<dbReference type="CDD" id="cd03789">
    <property type="entry name" value="GT9_LPS_heptosyltransferase"/>
    <property type="match status" value="1"/>
</dbReference>
<evidence type="ECO:0000256" key="9">
    <source>
        <dbReference type="ARBA" id="ARBA00044042"/>
    </source>
</evidence>
<proteinExistence type="inferred from homology"/>
<keyword evidence="2" id="KW-1003">Cell membrane</keyword>
<dbReference type="EC" id="2.4.99.24" evidence="9"/>
<dbReference type="Pfam" id="PF03279">
    <property type="entry name" value="Lip_A_acyltrans"/>
    <property type="match status" value="1"/>
</dbReference>
<dbReference type="Gene3D" id="3.40.50.2000">
    <property type="entry name" value="Glycogen Phosphorylase B"/>
    <property type="match status" value="2"/>
</dbReference>
<evidence type="ECO:0000256" key="10">
    <source>
        <dbReference type="ARBA" id="ARBA00047503"/>
    </source>
</evidence>
<keyword evidence="11" id="KW-0812">Transmembrane</keyword>
<keyword evidence="6 11" id="KW-0472">Membrane</keyword>
<protein>
    <recommendedName>
        <fullName evidence="9">lipopolysaccharide heptosyltransferase II</fullName>
        <ecNumber evidence="9">2.4.99.24</ecNumber>
    </recommendedName>
</protein>
<dbReference type="AlphaFoldDB" id="A0A6J4HZZ9"/>
<dbReference type="Pfam" id="PF01075">
    <property type="entry name" value="Glyco_transf_9"/>
    <property type="match status" value="1"/>
</dbReference>
<comment type="subcellular location">
    <subcellularLocation>
        <location evidence="1">Cell inner membrane</location>
    </subcellularLocation>
</comment>
<evidence type="ECO:0000313" key="12">
    <source>
        <dbReference type="EMBL" id="CAA9237787.1"/>
    </source>
</evidence>
<evidence type="ECO:0000256" key="8">
    <source>
        <dbReference type="ARBA" id="ARBA00043995"/>
    </source>
</evidence>
<dbReference type="GO" id="GO:0005886">
    <property type="term" value="C:plasma membrane"/>
    <property type="evidence" value="ECO:0007669"/>
    <property type="project" value="UniProtKB-SubCell"/>
</dbReference>
<sequence>MLDFSIYVLYRAASAIVGLIPLRVLFTAGEFFGFIAWLVSPQYRRLARENLQIAFGREQSARQLSRLTRKHFQRLGSSLLCTVKIGTMPLEKAAKHLTIGNVDVVHNELRAGRPVVFVLSHLGPWELLAQLLARELNYVRLGVVYQQLGNRYIDADVRQKRARAGVELFDRREGFHGAIELLRCGGVMGVLSDQHAGDQGLWTPFFGRLASTSPLPGLLAKRTKAVVISAAVYTSGTAQWRVEFTSHLNEPRDSVESITAKANVALAEQISVAPEDWFWVHNRWKTPKPNFLLQRYKRGVYLPPETSTTLKPFRILIRGTNWLGDSVISVPAVRAIKSGRPDAHVTVAAPEKLAAVWKLVPEVDEVLPLPASSPLGVARLLRSREAFDVAVLFPKSLRSALEVWLAGIPRRVGFAGHHRRALLNQVVPDLPRNGPIQHQVHEYLHIARHLGADVASATLPPIASRNGNDDQLVLGLCPGAEYGPAKRWLPERFAEVAARVAGERAVQWVLFGTAADAESGKIIADALGARCDNRIGRTTLDELTAELRRCRLLLTNDTGTMHLATLLGVPVVAVFGSTEHRLTGPLGDRNVVVRHHVECSPCFLRKCPIDFRCMHAVTSDEVVAQVLAALPA</sequence>
<keyword evidence="5 12" id="KW-0808">Transferase</keyword>
<dbReference type="PANTHER" id="PTHR30160:SF7">
    <property type="entry name" value="ADP-HEPTOSE--LPS HEPTOSYLTRANSFERASE 2"/>
    <property type="match status" value="1"/>
</dbReference>
<dbReference type="PANTHER" id="PTHR30160">
    <property type="entry name" value="TETRAACYLDISACCHARIDE 4'-KINASE-RELATED"/>
    <property type="match status" value="1"/>
</dbReference>
<organism evidence="12">
    <name type="scientific">uncultured Chthoniobacterales bacterium</name>
    <dbReference type="NCBI Taxonomy" id="1836801"/>
    <lineage>
        <taxon>Bacteria</taxon>
        <taxon>Pseudomonadati</taxon>
        <taxon>Verrucomicrobiota</taxon>
        <taxon>Spartobacteria</taxon>
        <taxon>Chthoniobacterales</taxon>
        <taxon>environmental samples</taxon>
    </lineage>
</organism>
<reference evidence="12" key="1">
    <citation type="submission" date="2020-02" db="EMBL/GenBank/DDBJ databases">
        <authorList>
            <person name="Meier V. D."/>
        </authorList>
    </citation>
    <scope>NUCLEOTIDE SEQUENCE</scope>
    <source>
        <strain evidence="12">AVDCRST_MAG42</strain>
    </source>
</reference>
<keyword evidence="4" id="KW-0328">Glycosyltransferase</keyword>
<dbReference type="GO" id="GO:0008713">
    <property type="term" value="F:ADP-heptose-lipopolysaccharide heptosyltransferase activity"/>
    <property type="evidence" value="ECO:0007669"/>
    <property type="project" value="UniProtKB-EC"/>
</dbReference>
<dbReference type="InterPro" id="IPR002201">
    <property type="entry name" value="Glyco_trans_9"/>
</dbReference>
<dbReference type="GO" id="GO:0016746">
    <property type="term" value="F:acyltransferase activity"/>
    <property type="evidence" value="ECO:0007669"/>
    <property type="project" value="UniProtKB-KW"/>
</dbReference>
<dbReference type="GO" id="GO:0009247">
    <property type="term" value="P:glycolipid biosynthetic process"/>
    <property type="evidence" value="ECO:0007669"/>
    <property type="project" value="UniProtKB-ARBA"/>
</dbReference>
<comment type="similarity">
    <text evidence="8">Belongs to the glycosyltransferase 9 family.</text>
</comment>
<name>A0A6J4HZZ9_9BACT</name>
<evidence type="ECO:0000256" key="1">
    <source>
        <dbReference type="ARBA" id="ARBA00004533"/>
    </source>
</evidence>
<dbReference type="CDD" id="cd07984">
    <property type="entry name" value="LPLAT_LABLAT-like"/>
    <property type="match status" value="1"/>
</dbReference>
<keyword evidence="11" id="KW-1133">Transmembrane helix</keyword>